<keyword evidence="4 5" id="KW-0472">Membrane</keyword>
<dbReference type="GO" id="GO:0016020">
    <property type="term" value="C:membrane"/>
    <property type="evidence" value="ECO:0007669"/>
    <property type="project" value="UniProtKB-SubCell"/>
</dbReference>
<dbReference type="Pfam" id="PF05105">
    <property type="entry name" value="Phage_holin_4_1"/>
    <property type="match status" value="1"/>
</dbReference>
<evidence type="ECO:0008006" key="8">
    <source>
        <dbReference type="Google" id="ProtNLM"/>
    </source>
</evidence>
<name>A0A4S2D951_9BACE</name>
<evidence type="ECO:0000256" key="2">
    <source>
        <dbReference type="ARBA" id="ARBA00022692"/>
    </source>
</evidence>
<dbReference type="InterPro" id="IPR006480">
    <property type="entry name" value="Phage_holin_4_1"/>
</dbReference>
<feature type="transmembrane region" description="Helical" evidence="5">
    <location>
        <begin position="36"/>
        <end position="65"/>
    </location>
</feature>
<dbReference type="AlphaFoldDB" id="A0A4S2D951"/>
<evidence type="ECO:0000256" key="1">
    <source>
        <dbReference type="ARBA" id="ARBA00004141"/>
    </source>
</evidence>
<accession>A0A4S2D951</accession>
<feature type="transmembrane region" description="Helical" evidence="5">
    <location>
        <begin position="86"/>
        <end position="104"/>
    </location>
</feature>
<proteinExistence type="predicted"/>
<sequence>MNYIERFLATYGFDGIKGFLLSLFPSFKYGTQLPAFSLSVLIAVISEFLGVSPVLVLVMFLAVVVETTTGRKASKKRGEPFESFKFSRCVIKVFVWCFLFFMFHSFSKDMQMHDGWVFLLGVIFFDVVHVATMVYFCIEYGTSILENLAVLDGKPKETLIVAMSDVWTSLIGKFKSLKR</sequence>
<evidence type="ECO:0000256" key="4">
    <source>
        <dbReference type="ARBA" id="ARBA00023136"/>
    </source>
</evidence>
<evidence type="ECO:0000313" key="6">
    <source>
        <dbReference type="EMBL" id="TGY38267.1"/>
    </source>
</evidence>
<feature type="transmembrane region" description="Helical" evidence="5">
    <location>
        <begin position="7"/>
        <end position="24"/>
    </location>
</feature>
<dbReference type="RefSeq" id="WP_135999393.1">
    <property type="nucleotide sequence ID" value="NZ_CAQOQR010000197.1"/>
</dbReference>
<keyword evidence="2 5" id="KW-0812">Transmembrane</keyword>
<comment type="caution">
    <text evidence="6">The sequence shown here is derived from an EMBL/GenBank/DDBJ whole genome shotgun (WGS) entry which is preliminary data.</text>
</comment>
<reference evidence="6 7" key="1">
    <citation type="submission" date="2019-04" db="EMBL/GenBank/DDBJ databases">
        <title>Microbes associate with the intestines of laboratory mice.</title>
        <authorList>
            <person name="Navarre W."/>
            <person name="Wong E."/>
            <person name="Huang K."/>
            <person name="Tropini C."/>
            <person name="Ng K."/>
            <person name="Yu B."/>
        </authorList>
    </citation>
    <scope>NUCLEOTIDE SEQUENCE [LARGE SCALE GENOMIC DNA]</scope>
    <source>
        <strain evidence="6 7">NM63_1-25</strain>
    </source>
</reference>
<evidence type="ECO:0000256" key="3">
    <source>
        <dbReference type="ARBA" id="ARBA00022989"/>
    </source>
</evidence>
<dbReference type="EMBL" id="SRYX01000020">
    <property type="protein sequence ID" value="TGY38267.1"/>
    <property type="molecule type" value="Genomic_DNA"/>
</dbReference>
<evidence type="ECO:0000313" key="7">
    <source>
        <dbReference type="Proteomes" id="UP000309566"/>
    </source>
</evidence>
<keyword evidence="3 5" id="KW-1133">Transmembrane helix</keyword>
<feature type="transmembrane region" description="Helical" evidence="5">
    <location>
        <begin position="116"/>
        <end position="138"/>
    </location>
</feature>
<evidence type="ECO:0000256" key="5">
    <source>
        <dbReference type="SAM" id="Phobius"/>
    </source>
</evidence>
<dbReference type="Proteomes" id="UP000309566">
    <property type="component" value="Unassembled WGS sequence"/>
</dbReference>
<comment type="subcellular location">
    <subcellularLocation>
        <location evidence="1">Membrane</location>
        <topology evidence="1">Multi-pass membrane protein</topology>
    </subcellularLocation>
</comment>
<gene>
    <name evidence="6" type="ORF">E5353_07160</name>
</gene>
<protein>
    <recommendedName>
        <fullName evidence="8">Holin</fullName>
    </recommendedName>
</protein>
<organism evidence="6 7">
    <name type="scientific">Bacteroides caecimuris</name>
    <dbReference type="NCBI Taxonomy" id="1796613"/>
    <lineage>
        <taxon>Bacteria</taxon>
        <taxon>Pseudomonadati</taxon>
        <taxon>Bacteroidota</taxon>
        <taxon>Bacteroidia</taxon>
        <taxon>Bacteroidales</taxon>
        <taxon>Bacteroidaceae</taxon>
        <taxon>Bacteroides</taxon>
    </lineage>
</organism>